<evidence type="ECO:0000313" key="4">
    <source>
        <dbReference type="Proteomes" id="UP000515683"/>
    </source>
</evidence>
<keyword evidence="3" id="KW-0378">Hydrolase</keyword>
<dbReference type="GO" id="GO:0004386">
    <property type="term" value="F:helicase activity"/>
    <property type="evidence" value="ECO:0007669"/>
    <property type="project" value="UniProtKB-KW"/>
</dbReference>
<organism evidence="3 4">
    <name type="scientific">Synechococcus phage S-SCSM1</name>
    <dbReference type="NCBI Taxonomy" id="2588487"/>
    <lineage>
        <taxon>Viruses</taxon>
        <taxon>Duplodnaviria</taxon>
        <taxon>Heunggongvirae</taxon>
        <taxon>Uroviricota</taxon>
        <taxon>Caudoviricetes</taxon>
        <taxon>Pantevenvirales</taxon>
        <taxon>Kyanoviridae</taxon>
        <taxon>Zhoulongquanvirus</taxon>
        <taxon>Zhoulongquanvirus esscess</taxon>
    </lineage>
</organism>
<dbReference type="InterPro" id="IPR008944">
    <property type="entry name" value="Phage_T4_Gp59"/>
</dbReference>
<evidence type="ECO:0000313" key="3">
    <source>
        <dbReference type="EMBL" id="QFG06467.1"/>
    </source>
</evidence>
<protein>
    <submittedName>
        <fullName evidence="3">DNA helicase loader</fullName>
    </submittedName>
</protein>
<dbReference type="EMBL" id="MK867354">
    <property type="protein sequence ID" value="QFG06467.1"/>
    <property type="molecule type" value="Genomic_DNA"/>
</dbReference>
<dbReference type="InterPro" id="IPR015086">
    <property type="entry name" value="Phage_T4_Gp59_C"/>
</dbReference>
<proteinExistence type="inferred from homology"/>
<gene>
    <name evidence="3" type="ORF">SSCSM1_204</name>
</gene>
<dbReference type="HAMAP" id="MF_04156">
    <property type="entry name" value="HELIC_LOADER_T4"/>
    <property type="match status" value="1"/>
</dbReference>
<reference evidence="3" key="1">
    <citation type="submission" date="2019-04" db="EMBL/GenBank/DDBJ databases">
        <title>Genomic and proteomic characterization of cyanophage S-SCSM1 provides new insights into understanding the viral gene diversity and phage-host interactions.</title>
        <authorList>
            <person name="Wang Q."/>
            <person name="Xu Y."/>
            <person name="Jiao N."/>
            <person name="Zhang R."/>
        </authorList>
    </citation>
    <scope>NUCLEOTIDE SEQUENCE [LARGE SCALE GENOMIC DNA]</scope>
</reference>
<keyword evidence="3" id="KW-0067">ATP-binding</keyword>
<evidence type="ECO:0000259" key="1">
    <source>
        <dbReference type="Pfam" id="PF08993"/>
    </source>
</evidence>
<name>A0A6M2ZI36_9CAUD</name>
<dbReference type="InterPro" id="IPR015085">
    <property type="entry name" value="Phage_T4_Gp59_N"/>
</dbReference>
<accession>A0A6M2ZI36</accession>
<dbReference type="Gene3D" id="1.10.8.60">
    <property type="match status" value="1"/>
</dbReference>
<evidence type="ECO:0000259" key="2">
    <source>
        <dbReference type="Pfam" id="PF08994"/>
    </source>
</evidence>
<keyword evidence="3" id="KW-0547">Nucleotide-binding</keyword>
<dbReference type="InterPro" id="IPR023197">
    <property type="entry name" value="Phage_T4_Gp59_dom_sf"/>
</dbReference>
<dbReference type="Pfam" id="PF08994">
    <property type="entry name" value="T4_Gp59_C"/>
    <property type="match status" value="1"/>
</dbReference>
<dbReference type="SUPFAM" id="SSF48493">
    <property type="entry name" value="gene 59 helicase assembly protein"/>
    <property type="match status" value="1"/>
</dbReference>
<feature type="domain" description="Bacteriophage T4 Gp59 helicase assembly protein N-terminal" evidence="1">
    <location>
        <begin position="6"/>
        <end position="83"/>
    </location>
</feature>
<keyword evidence="3" id="KW-0347">Helicase</keyword>
<dbReference type="Gene3D" id="1.10.220.50">
    <property type="entry name" value="Bacteriophage T4, Gp59, helicase assembly protein, C-terminal domain"/>
    <property type="match status" value="1"/>
</dbReference>
<dbReference type="Proteomes" id="UP000515683">
    <property type="component" value="Segment"/>
</dbReference>
<feature type="domain" description="Bacteriophage T4 Gp59 helicase assembly protein C-terminal" evidence="2">
    <location>
        <begin position="109"/>
        <end position="193"/>
    </location>
</feature>
<keyword evidence="4" id="KW-1185">Reference proteome</keyword>
<dbReference type="InterPro" id="IPR037082">
    <property type="entry name" value="Phage_T4_Gp59_C_sf"/>
</dbReference>
<dbReference type="Pfam" id="PF08993">
    <property type="entry name" value="T4_Gp59_N"/>
    <property type="match status" value="1"/>
</dbReference>
<sequence>MTPFDCYKTYLGLKNHFTKDSYDYHKYCGKTRASLQSFYKRKDRYWFEKISRQKNDDEVRDFFVSNFISCDDPQTLWIGEIIRSGQMNYTKWQKRNQSLSYIFKEEVQSLVENQDFDALFSVKNGHPIILKKHLCGDISIETLVILEKILGYKNHFDKSLKDPVWELTSLRIKKYIPFLNIDIFKYKKILKEIVL</sequence>